<comment type="caution">
    <text evidence="4">The sequence shown here is derived from an EMBL/GenBank/DDBJ whole genome shotgun (WGS) entry which is preliminary data.</text>
</comment>
<accession>A0A2T5GC37</accession>
<dbReference type="PANTHER" id="PTHR20953:SF3">
    <property type="entry name" value="P-LOOP CONTAINING NUCLEOSIDE TRIPHOSPHATE HYDROLASES SUPERFAMILY PROTEIN"/>
    <property type="match status" value="1"/>
</dbReference>
<dbReference type="InterPro" id="IPR003593">
    <property type="entry name" value="AAA+_ATPase"/>
</dbReference>
<dbReference type="SUPFAM" id="SSF52540">
    <property type="entry name" value="P-loop containing nucleoside triphosphate hydrolases"/>
    <property type="match status" value="1"/>
</dbReference>
<dbReference type="PANTHER" id="PTHR20953">
    <property type="entry name" value="KINASE-RELATED"/>
    <property type="match status" value="1"/>
</dbReference>
<evidence type="ECO:0000256" key="2">
    <source>
        <dbReference type="ARBA" id="ARBA00022840"/>
    </source>
</evidence>
<keyword evidence="2" id="KW-0067">ATP-binding</keyword>
<protein>
    <submittedName>
        <fullName evidence="4">Stage III sporulation protein AA</fullName>
    </submittedName>
</protein>
<dbReference type="Proteomes" id="UP000244180">
    <property type="component" value="Unassembled WGS sequence"/>
</dbReference>
<dbReference type="SMART" id="SM00382">
    <property type="entry name" value="AAA"/>
    <property type="match status" value="1"/>
</dbReference>
<proteinExistence type="predicted"/>
<sequence length="354" mass="37139">MAGFGASTKEPTSETVGLRAMVRSRLLPALPPAIGRALEALSAAGLPEEIRLRAGRPVEVVSGERAGFLTPDGRLGAATDGAVRVSADDVRRTFAILTRHSVYALEEEIRRGYVTLAGGIRVGVAGEAVVEGGRVLRLRSIGSLNIRLPRPVVGAGEMLLPYVLENNRLLSTILVGPPRGGKTTVLRDLVRLLSAGSDRFRLQGRRVSVIDERSEIAAAVDGVPSFDVGPRTDVLDGTPKAEGIVMAVRALGPEVVAVDELGGEADLAAVRTALSAGVVVLATVHGDRPEALRTRPAFRPLVEAGLFERWIVLRRQAGGVGVQAVYDGALRVLWSAREGSRKGASAVRGGAVTG</sequence>
<dbReference type="NCBIfam" id="TIGR02858">
    <property type="entry name" value="spore_III_AA"/>
    <property type="match status" value="1"/>
</dbReference>
<dbReference type="Gene3D" id="3.40.50.300">
    <property type="entry name" value="P-loop containing nucleotide triphosphate hydrolases"/>
    <property type="match status" value="1"/>
</dbReference>
<keyword evidence="1" id="KW-0547">Nucleotide-binding</keyword>
<dbReference type="EMBL" id="PEBV01000011">
    <property type="protein sequence ID" value="PTQ53750.1"/>
    <property type="molecule type" value="Genomic_DNA"/>
</dbReference>
<dbReference type="InterPro" id="IPR014217">
    <property type="entry name" value="Spore_III_AA"/>
</dbReference>
<gene>
    <name evidence="4" type="ORF">HSCHL_1518</name>
</gene>
<dbReference type="InterPro" id="IPR045735">
    <property type="entry name" value="Spore_III_AA_AAA+_ATPase"/>
</dbReference>
<evidence type="ECO:0000313" key="4">
    <source>
        <dbReference type="EMBL" id="PTQ53750.1"/>
    </source>
</evidence>
<evidence type="ECO:0000259" key="3">
    <source>
        <dbReference type="SMART" id="SM00382"/>
    </source>
</evidence>
<dbReference type="GO" id="GO:0005524">
    <property type="term" value="F:ATP binding"/>
    <property type="evidence" value="ECO:0007669"/>
    <property type="project" value="UniProtKB-KW"/>
</dbReference>
<dbReference type="Pfam" id="PF19568">
    <property type="entry name" value="Spore_III_AA"/>
    <property type="match status" value="1"/>
</dbReference>
<evidence type="ECO:0000313" key="5">
    <source>
        <dbReference type="Proteomes" id="UP000244180"/>
    </source>
</evidence>
<organism evidence="4 5">
    <name type="scientific">Hydrogenibacillus schlegelii</name>
    <name type="common">Bacillus schlegelii</name>
    <dbReference type="NCBI Taxonomy" id="1484"/>
    <lineage>
        <taxon>Bacteria</taxon>
        <taxon>Bacillati</taxon>
        <taxon>Bacillota</taxon>
        <taxon>Bacilli</taxon>
        <taxon>Bacillales</taxon>
        <taxon>Bacillales Family X. Incertae Sedis</taxon>
        <taxon>Hydrogenibacillus</taxon>
    </lineage>
</organism>
<dbReference type="RefSeq" id="WP_273000013.1">
    <property type="nucleotide sequence ID" value="NZ_PEBV01000011.1"/>
</dbReference>
<dbReference type="InterPro" id="IPR027417">
    <property type="entry name" value="P-loop_NTPase"/>
</dbReference>
<dbReference type="AlphaFoldDB" id="A0A2T5GC37"/>
<name>A0A2T5GC37_HYDSH</name>
<feature type="domain" description="AAA+ ATPase" evidence="3">
    <location>
        <begin position="168"/>
        <end position="308"/>
    </location>
</feature>
<reference evidence="4 5" key="1">
    <citation type="submission" date="2017-08" db="EMBL/GenBank/DDBJ databases">
        <title>Burning lignite coal seam in the remote Altai Mountains harbors a hydrogen-driven thermophilic microbial community.</title>
        <authorList>
            <person name="Kadnikov V.V."/>
            <person name="Mardanov A.V."/>
            <person name="Ivasenko D."/>
            <person name="Beletsky A.V."/>
            <person name="Karnachuk O.V."/>
            <person name="Ravin N.V."/>
        </authorList>
    </citation>
    <scope>NUCLEOTIDE SEQUENCE [LARGE SCALE GENOMIC DNA]</scope>
    <source>
        <strain evidence="4">AL33</strain>
    </source>
</reference>
<evidence type="ECO:0000256" key="1">
    <source>
        <dbReference type="ARBA" id="ARBA00022741"/>
    </source>
</evidence>